<dbReference type="EnsemblMetazoa" id="XM_019999021.1">
    <property type="protein sequence ID" value="XP_019854580.1"/>
    <property type="gene ID" value="LOC100636162"/>
</dbReference>
<name>A0AAN0JC31_AMPQE</name>
<feature type="domain" description="Ubiquitin carboxyl-terminal hydrolase 47 C-terminal" evidence="2">
    <location>
        <begin position="943"/>
        <end position="1160"/>
    </location>
</feature>
<dbReference type="GeneID" id="100636162"/>
<feature type="region of interest" description="Disordered" evidence="1">
    <location>
        <begin position="142"/>
        <end position="168"/>
    </location>
</feature>
<sequence length="1165" mass="134694">MQVTTPCIIIVFFIIEHHVLINIFNNRHTFLSQSLCDSVGIAWLLYAECMLTQEAVSRVVSASPSIPNQREALLTVVKEAVQTNTNSLHTFANVLCTISTNVSLGQAILDDISKYFPTPKVGMVSETLKDAIVSQNTSTDETKIPKIAQSDTSTSDASNSVSQPLSPQVEVHVPVPKDLLMSFTSVRMSYGRMFYNIGKIIKRKSPPLDEIKEFLSCCSSILRRKVEQCTDLSGILHLIQNECSLTNIELLHSVVDEMEVAEATKYIETYRTELKEFCKSLSISLCLKERFDSIPHLLCETVTFIFDWEPEEHVLKDIKDILSKVSGKLLIIKYIETSTSISVTCSFPFSDVGFTVLRMIENIHILMGQGLKKLTIGNLTLWKRQDVRQKELKQKDQDSLQHMEVISYILLEEAEYRLKDAISSKEKETIDLTQEISMAQVFEVESLSIQSDTESVKEVEEEPLYEELTVLSSQFNEILKENKKLSNKLSKMKVEYLRSLSSNTGSAASKVRRGMAFEADNCKFHLEAMTRPDYQPLVDNKRIIEKLQERITLMNMELITERECNEKIMKDIKDLKETEGEEIEYDSLSDDEVEYQMCAFKVHCKHPVTGKLKKSTLKVHEDELLPTVLDKAYELMKLSPHIPIERCRLVNYDFENDVMFDLDESQHLTIGEIAGGDGAYYYFRLFLETCKETETFKKYSCGGINLKISMVDLSTGEVEPAKPVRGEWGWTVGELKQFIGELFNINLSCLRLLIEEYHSGYMHVRDITDVEGCLEKMLYQGYPFTFSKQVRKFNMYVSSDPEDYRKEFHNSLMYRYIQNHIYCILLNITIPPEPEATPTTIRNDTIVSEAEKRMMIKIISITDEKKGKERKIQVQVDKRITLAQLKEELVPLIGVPATGFKLYRISGYQEYEMERWDKTLMGTKSGSELITRLGRALERGEYRIKLYLLQVNNIEFCNYLMKFVVAKNTPVRKIKKQIIEELKIQGIDCDLELDKMRLRKKIGMSPGTVYLDQRVIHASREIYVEQLKEERNKNYGEQRQVYVMRWRPSQCSVDPIKEMILDANYYYYSSKFIFKLSEFSGIPVEYVSYSQVLISFPVEISCLDIENKFKWHSITSESYSLGLYDDGCVIYYKDNRETMKELTDRERSEIQEAEEARLERINKYK</sequence>
<dbReference type="KEGG" id="aqu:100636162"/>
<protein>
    <recommendedName>
        <fullName evidence="2">Ubiquitin carboxyl-terminal hydrolase 47 C-terminal domain-containing protein</fullName>
    </recommendedName>
</protein>
<evidence type="ECO:0000259" key="2">
    <source>
        <dbReference type="Pfam" id="PF19718"/>
    </source>
</evidence>
<feature type="compositionally biased region" description="Polar residues" evidence="1">
    <location>
        <begin position="149"/>
        <end position="166"/>
    </location>
</feature>
<dbReference type="RefSeq" id="XP_019854580.1">
    <property type="nucleotide sequence ID" value="XM_019999021.1"/>
</dbReference>
<dbReference type="Pfam" id="PF19718">
    <property type="entry name" value="USP47_C"/>
    <property type="match status" value="1"/>
</dbReference>
<dbReference type="Proteomes" id="UP000007879">
    <property type="component" value="Unassembled WGS sequence"/>
</dbReference>
<proteinExistence type="predicted"/>
<evidence type="ECO:0000256" key="1">
    <source>
        <dbReference type="SAM" id="MobiDB-lite"/>
    </source>
</evidence>
<evidence type="ECO:0000313" key="3">
    <source>
        <dbReference type="EnsemblMetazoa" id="XP_019854580.1"/>
    </source>
</evidence>
<dbReference type="InterPro" id="IPR045578">
    <property type="entry name" value="USP47_C"/>
</dbReference>
<dbReference type="AlphaFoldDB" id="A0AAN0JC31"/>
<reference evidence="3" key="2">
    <citation type="submission" date="2024-06" db="UniProtKB">
        <authorList>
            <consortium name="EnsemblMetazoa"/>
        </authorList>
    </citation>
    <scope>IDENTIFICATION</scope>
</reference>
<keyword evidence="4" id="KW-1185">Reference proteome</keyword>
<organism evidence="3 4">
    <name type="scientific">Amphimedon queenslandica</name>
    <name type="common">Sponge</name>
    <dbReference type="NCBI Taxonomy" id="400682"/>
    <lineage>
        <taxon>Eukaryota</taxon>
        <taxon>Metazoa</taxon>
        <taxon>Porifera</taxon>
        <taxon>Demospongiae</taxon>
        <taxon>Heteroscleromorpha</taxon>
        <taxon>Haplosclerida</taxon>
        <taxon>Niphatidae</taxon>
        <taxon>Amphimedon</taxon>
    </lineage>
</organism>
<evidence type="ECO:0000313" key="4">
    <source>
        <dbReference type="Proteomes" id="UP000007879"/>
    </source>
</evidence>
<reference evidence="4" key="1">
    <citation type="journal article" date="2010" name="Nature">
        <title>The Amphimedon queenslandica genome and the evolution of animal complexity.</title>
        <authorList>
            <person name="Srivastava M."/>
            <person name="Simakov O."/>
            <person name="Chapman J."/>
            <person name="Fahey B."/>
            <person name="Gauthier M.E."/>
            <person name="Mitros T."/>
            <person name="Richards G.S."/>
            <person name="Conaco C."/>
            <person name="Dacre M."/>
            <person name="Hellsten U."/>
            <person name="Larroux C."/>
            <person name="Putnam N.H."/>
            <person name="Stanke M."/>
            <person name="Adamska M."/>
            <person name="Darling A."/>
            <person name="Degnan S.M."/>
            <person name="Oakley T.H."/>
            <person name="Plachetzki D.C."/>
            <person name="Zhai Y."/>
            <person name="Adamski M."/>
            <person name="Calcino A."/>
            <person name="Cummins S.F."/>
            <person name="Goodstein D.M."/>
            <person name="Harris C."/>
            <person name="Jackson D.J."/>
            <person name="Leys S.P."/>
            <person name="Shu S."/>
            <person name="Woodcroft B.J."/>
            <person name="Vervoort M."/>
            <person name="Kosik K.S."/>
            <person name="Manning G."/>
            <person name="Degnan B.M."/>
            <person name="Rokhsar D.S."/>
        </authorList>
    </citation>
    <scope>NUCLEOTIDE SEQUENCE [LARGE SCALE GENOMIC DNA]</scope>
</reference>
<accession>A0AAN0JC31</accession>